<evidence type="ECO:0000313" key="3">
    <source>
        <dbReference type="Proteomes" id="UP000076154"/>
    </source>
</evidence>
<evidence type="ECO:0000313" key="2">
    <source>
        <dbReference type="EMBL" id="RDB24498.1"/>
    </source>
</evidence>
<dbReference type="AlphaFoldDB" id="A0A369JRP4"/>
<proteinExistence type="predicted"/>
<dbReference type="InParanoid" id="A0A369JRP4"/>
<protein>
    <submittedName>
        <fullName evidence="2">Uncharacterized protein</fullName>
    </submittedName>
</protein>
<feature type="region of interest" description="Disordered" evidence="1">
    <location>
        <begin position="1"/>
        <end position="59"/>
    </location>
</feature>
<comment type="caution">
    <text evidence="2">The sequence shown here is derived from an EMBL/GenBank/DDBJ whole genome shotgun (WGS) entry which is preliminary data.</text>
</comment>
<organism evidence="2 3">
    <name type="scientific">Hypsizygus marmoreus</name>
    <name type="common">White beech mushroom</name>
    <name type="synonym">Agaricus marmoreus</name>
    <dbReference type="NCBI Taxonomy" id="39966"/>
    <lineage>
        <taxon>Eukaryota</taxon>
        <taxon>Fungi</taxon>
        <taxon>Dikarya</taxon>
        <taxon>Basidiomycota</taxon>
        <taxon>Agaricomycotina</taxon>
        <taxon>Agaricomycetes</taxon>
        <taxon>Agaricomycetidae</taxon>
        <taxon>Agaricales</taxon>
        <taxon>Tricholomatineae</taxon>
        <taxon>Lyophyllaceae</taxon>
        <taxon>Hypsizygus</taxon>
    </lineage>
</organism>
<gene>
    <name evidence="2" type="ORF">Hypma_008345</name>
</gene>
<reference evidence="2" key="1">
    <citation type="submission" date="2018-04" db="EMBL/GenBank/DDBJ databases">
        <title>Whole genome sequencing of Hypsizygus marmoreus.</title>
        <authorList>
            <person name="Choi I.-G."/>
            <person name="Min B."/>
            <person name="Kim J.-G."/>
            <person name="Kim S."/>
            <person name="Oh Y.-L."/>
            <person name="Kong W.-S."/>
            <person name="Park H."/>
            <person name="Jeong J."/>
            <person name="Song E.-S."/>
        </authorList>
    </citation>
    <scope>NUCLEOTIDE SEQUENCE [LARGE SCALE GENOMIC DNA]</scope>
    <source>
        <strain evidence="2">51987-8</strain>
    </source>
</reference>
<keyword evidence="3" id="KW-1185">Reference proteome</keyword>
<name>A0A369JRP4_HYPMA</name>
<dbReference type="EMBL" id="LUEZ02000043">
    <property type="protein sequence ID" value="RDB24498.1"/>
    <property type="molecule type" value="Genomic_DNA"/>
</dbReference>
<accession>A0A369JRP4</accession>
<evidence type="ECO:0000256" key="1">
    <source>
        <dbReference type="SAM" id="MobiDB-lite"/>
    </source>
</evidence>
<sequence length="109" mass="11739">MPSYPNHTPAAPLHPSTHAAIPSTYEGMGRRRHLPSSTTILSTHPADANVPRQPTPPPPCCRLRTPVHCLLARPLSSLTRLAPAPDVACNCRWPGNRSRRLGDEAGVKG</sequence>
<dbReference type="Proteomes" id="UP000076154">
    <property type="component" value="Unassembled WGS sequence"/>
</dbReference>